<dbReference type="EMBL" id="CP077713">
    <property type="protein sequence ID" value="QXJ34041.1"/>
    <property type="molecule type" value="Genomic_DNA"/>
</dbReference>
<organism evidence="2 3">
    <name type="scientific">Saccharolobus shibatae</name>
    <dbReference type="NCBI Taxonomy" id="2286"/>
    <lineage>
        <taxon>Archaea</taxon>
        <taxon>Thermoproteota</taxon>
        <taxon>Thermoprotei</taxon>
        <taxon>Sulfolobales</taxon>
        <taxon>Sulfolobaceae</taxon>
        <taxon>Saccharolobus</taxon>
    </lineage>
</organism>
<reference evidence="2 3" key="1">
    <citation type="journal article" date="2021" name="Environ. Microbiol.">
        <title>New insights into the diversity and evolution of the archaeal mobilome from three complete genomes of Saccharolobus shibatae.</title>
        <authorList>
            <person name="Medvedeva S."/>
            <person name="Brandt D."/>
            <person name="Cvirkaite-Krupovic V."/>
            <person name="Liu Y."/>
            <person name="Severinov K."/>
            <person name="Ishino S."/>
            <person name="Ishino Y."/>
            <person name="Prangishvili D."/>
            <person name="Kalinowski J."/>
            <person name="Krupovic M."/>
        </authorList>
    </citation>
    <scope>NUCLEOTIDE SEQUENCE [LARGE SCALE GENOMIC DNA]</scope>
    <source>
        <strain evidence="1">BEU9</strain>
        <strain evidence="2 3">S38A</strain>
    </source>
</reference>
<dbReference type="GeneID" id="65562163"/>
<accession>A0A8F5BZ55</accession>
<gene>
    <name evidence="1" type="ORF">J5U21_00663</name>
    <name evidence="2" type="ORF">J5U22_00586</name>
</gene>
<name>A0A8F5BZ55_9CREN</name>
<evidence type="ECO:0000313" key="1">
    <source>
        <dbReference type="EMBL" id="QXJ31014.1"/>
    </source>
</evidence>
<proteinExistence type="predicted"/>
<dbReference type="AlphaFoldDB" id="A0A8F5BZ55"/>
<dbReference type="RefSeq" id="WP_218259392.1">
    <property type="nucleotide sequence ID" value="NZ_CP077713.1"/>
</dbReference>
<evidence type="ECO:0000313" key="3">
    <source>
        <dbReference type="Proteomes" id="UP000694036"/>
    </source>
</evidence>
<dbReference type="Proteomes" id="UP000693941">
    <property type="component" value="Chromosome"/>
</dbReference>
<evidence type="ECO:0000313" key="2">
    <source>
        <dbReference type="EMBL" id="QXJ34041.1"/>
    </source>
</evidence>
<keyword evidence="3" id="KW-1185">Reference proteome</keyword>
<dbReference type="EMBL" id="CP077715">
    <property type="protein sequence ID" value="QXJ31014.1"/>
    <property type="molecule type" value="Genomic_DNA"/>
</dbReference>
<protein>
    <submittedName>
        <fullName evidence="2">Uncharacterized protein</fullName>
    </submittedName>
</protein>
<dbReference type="Proteomes" id="UP000694036">
    <property type="component" value="Chromosome"/>
</dbReference>
<sequence>MLAYVFWHQIGTSNEEEYERNLVEFHEYFNKNAKVEGYLGSLIVRVNHVPWAESGVYEDWYFMQSSKTLDLINNTILEKGDIKAVHDKIARMAKNGKGGLYGIIKGDILSPSYSHAYWISKPSGMKYEDFYIEIEPFSRNLWRRQLAMGPLSEFCVFSATPLEIPQKFSPIYQQRRLLYSNVQITTPP</sequence>